<feature type="domain" description="Helix-hairpin-helix DNA-binding motif class 1" evidence="2">
    <location>
        <begin position="52"/>
        <end position="71"/>
    </location>
</feature>
<feature type="chain" id="PRO_5002753449" evidence="1">
    <location>
        <begin position="22"/>
        <end position="104"/>
    </location>
</feature>
<dbReference type="AlphaFoldDB" id="B0TLT0"/>
<dbReference type="InterPro" id="IPR004509">
    <property type="entry name" value="Competence_ComEA_HhH"/>
</dbReference>
<dbReference type="InterPro" id="IPR051675">
    <property type="entry name" value="Endo/Exo/Phosphatase_dom_1"/>
</dbReference>
<dbReference type="PANTHER" id="PTHR21180:SF32">
    <property type="entry name" value="ENDONUCLEASE_EXONUCLEASE_PHOSPHATASE FAMILY DOMAIN-CONTAINING PROTEIN 1"/>
    <property type="match status" value="1"/>
</dbReference>
<dbReference type="SUPFAM" id="SSF47781">
    <property type="entry name" value="RuvA domain 2-like"/>
    <property type="match status" value="1"/>
</dbReference>
<dbReference type="KEGG" id="shl:Shal_2749"/>
<dbReference type="HOGENOM" id="CLU_052011_3_0_6"/>
<evidence type="ECO:0000313" key="3">
    <source>
        <dbReference type="EMBL" id="ABZ77302.1"/>
    </source>
</evidence>
<proteinExistence type="predicted"/>
<dbReference type="STRING" id="458817.Shal_2749"/>
<protein>
    <submittedName>
        <fullName evidence="3">Competence protein ComEA helix-hairpin-helix repeat protein</fullName>
    </submittedName>
</protein>
<dbReference type="Gene3D" id="1.10.150.280">
    <property type="entry name" value="AF1531-like domain"/>
    <property type="match status" value="1"/>
</dbReference>
<dbReference type="eggNOG" id="COG1555">
    <property type="taxonomic scope" value="Bacteria"/>
</dbReference>
<dbReference type="GO" id="GO:0003677">
    <property type="term" value="F:DNA binding"/>
    <property type="evidence" value="ECO:0007669"/>
    <property type="project" value="InterPro"/>
</dbReference>
<keyword evidence="4" id="KW-1185">Reference proteome</keyword>
<dbReference type="RefSeq" id="WP_012277830.1">
    <property type="nucleotide sequence ID" value="NC_010334.1"/>
</dbReference>
<dbReference type="OrthoDB" id="7510573at2"/>
<accession>B0TLT0</accession>
<evidence type="ECO:0000313" key="4">
    <source>
        <dbReference type="Proteomes" id="UP000001317"/>
    </source>
</evidence>
<dbReference type="InterPro" id="IPR003583">
    <property type="entry name" value="Hlx-hairpin-Hlx_DNA-bd_motif"/>
</dbReference>
<dbReference type="GO" id="GO:0006281">
    <property type="term" value="P:DNA repair"/>
    <property type="evidence" value="ECO:0007669"/>
    <property type="project" value="InterPro"/>
</dbReference>
<dbReference type="EMBL" id="CP000931">
    <property type="protein sequence ID" value="ABZ77302.1"/>
    <property type="molecule type" value="Genomic_DNA"/>
</dbReference>
<dbReference type="SMART" id="SM00278">
    <property type="entry name" value="HhH1"/>
    <property type="match status" value="2"/>
</dbReference>
<dbReference type="GO" id="GO:0015627">
    <property type="term" value="C:type II protein secretion system complex"/>
    <property type="evidence" value="ECO:0007669"/>
    <property type="project" value="TreeGrafter"/>
</dbReference>
<dbReference type="Pfam" id="PF12836">
    <property type="entry name" value="HHH_3"/>
    <property type="match status" value="1"/>
</dbReference>
<evidence type="ECO:0000259" key="2">
    <source>
        <dbReference type="SMART" id="SM00278"/>
    </source>
</evidence>
<dbReference type="Proteomes" id="UP000001317">
    <property type="component" value="Chromosome"/>
</dbReference>
<dbReference type="InterPro" id="IPR010994">
    <property type="entry name" value="RuvA_2-like"/>
</dbReference>
<gene>
    <name evidence="3" type="ordered locus">Shal_2749</name>
</gene>
<feature type="domain" description="Helix-hairpin-helix DNA-binding motif class 1" evidence="2">
    <location>
        <begin position="82"/>
        <end position="101"/>
    </location>
</feature>
<reference evidence="3" key="1">
    <citation type="submission" date="2008-01" db="EMBL/GenBank/DDBJ databases">
        <title>Complete sequence of Shewanella halifaxensis HAW-EB4.</title>
        <authorList>
            <consortium name="US DOE Joint Genome Institute"/>
            <person name="Copeland A."/>
            <person name="Lucas S."/>
            <person name="Lapidus A."/>
            <person name="Glavina del Rio T."/>
            <person name="Dalin E."/>
            <person name="Tice H."/>
            <person name="Bruce D."/>
            <person name="Goodwin L."/>
            <person name="Pitluck S."/>
            <person name="Sims D."/>
            <person name="Brettin T."/>
            <person name="Detter J.C."/>
            <person name="Han C."/>
            <person name="Kuske C.R."/>
            <person name="Schmutz J."/>
            <person name="Larimer F."/>
            <person name="Land M."/>
            <person name="Hauser L."/>
            <person name="Kyrpides N."/>
            <person name="Kim E."/>
            <person name="Zhao J.-S."/>
            <person name="Richardson P."/>
        </authorList>
    </citation>
    <scope>NUCLEOTIDE SEQUENCE [LARGE SCALE GENOMIC DNA]</scope>
    <source>
        <strain evidence="3">HAW-EB4</strain>
    </source>
</reference>
<sequence>MYKVFLSVLCLSSLLIFPAVSATKVAETPTSEQAKQSQAKSELIKINSATVAQLSALSGIGEAKAAAIVEYRQVHGKFDSVDQLTEVKGIGEKLIEKNRSQLSL</sequence>
<organism evidence="3 4">
    <name type="scientific">Shewanella halifaxensis (strain HAW-EB4)</name>
    <dbReference type="NCBI Taxonomy" id="458817"/>
    <lineage>
        <taxon>Bacteria</taxon>
        <taxon>Pseudomonadati</taxon>
        <taxon>Pseudomonadota</taxon>
        <taxon>Gammaproteobacteria</taxon>
        <taxon>Alteromonadales</taxon>
        <taxon>Shewanellaceae</taxon>
        <taxon>Shewanella</taxon>
    </lineage>
</organism>
<dbReference type="GO" id="GO:0015628">
    <property type="term" value="P:protein secretion by the type II secretion system"/>
    <property type="evidence" value="ECO:0007669"/>
    <property type="project" value="TreeGrafter"/>
</dbReference>
<dbReference type="NCBIfam" id="TIGR00426">
    <property type="entry name" value="competence protein ComEA helix-hairpin-helix repeat region"/>
    <property type="match status" value="1"/>
</dbReference>
<keyword evidence="1" id="KW-0732">Signal</keyword>
<dbReference type="PANTHER" id="PTHR21180">
    <property type="entry name" value="ENDONUCLEASE/EXONUCLEASE/PHOSPHATASE FAMILY DOMAIN-CONTAINING PROTEIN 1"/>
    <property type="match status" value="1"/>
</dbReference>
<evidence type="ECO:0000256" key="1">
    <source>
        <dbReference type="SAM" id="SignalP"/>
    </source>
</evidence>
<feature type="signal peptide" evidence="1">
    <location>
        <begin position="1"/>
        <end position="21"/>
    </location>
</feature>
<name>B0TLT0_SHEHH</name>